<protein>
    <submittedName>
        <fullName evidence="2">Uncharacterized protein</fullName>
    </submittedName>
</protein>
<dbReference type="AlphaFoldDB" id="A0ABC9AVG6"/>
<reference evidence="3" key="1">
    <citation type="submission" date="2024-06" db="EMBL/GenBank/DDBJ databases">
        <authorList>
            <person name="Ryan C."/>
        </authorList>
    </citation>
    <scope>NUCLEOTIDE SEQUENCE [LARGE SCALE GENOMIC DNA]</scope>
</reference>
<accession>A0ABC9AVG6</accession>
<reference evidence="2 3" key="2">
    <citation type="submission" date="2024-10" db="EMBL/GenBank/DDBJ databases">
        <authorList>
            <person name="Ryan C."/>
        </authorList>
    </citation>
    <scope>NUCLEOTIDE SEQUENCE [LARGE SCALE GENOMIC DNA]</scope>
</reference>
<dbReference type="Proteomes" id="UP001497457">
    <property type="component" value="Chromosome 22rd"/>
</dbReference>
<proteinExistence type="predicted"/>
<organism evidence="2 3">
    <name type="scientific">Urochloa decumbens</name>
    <dbReference type="NCBI Taxonomy" id="240449"/>
    <lineage>
        <taxon>Eukaryota</taxon>
        <taxon>Viridiplantae</taxon>
        <taxon>Streptophyta</taxon>
        <taxon>Embryophyta</taxon>
        <taxon>Tracheophyta</taxon>
        <taxon>Spermatophyta</taxon>
        <taxon>Magnoliopsida</taxon>
        <taxon>Liliopsida</taxon>
        <taxon>Poales</taxon>
        <taxon>Poaceae</taxon>
        <taxon>PACMAD clade</taxon>
        <taxon>Panicoideae</taxon>
        <taxon>Panicodae</taxon>
        <taxon>Paniceae</taxon>
        <taxon>Melinidinae</taxon>
        <taxon>Urochloa</taxon>
    </lineage>
</organism>
<keyword evidence="3" id="KW-1185">Reference proteome</keyword>
<feature type="region of interest" description="Disordered" evidence="1">
    <location>
        <begin position="223"/>
        <end position="246"/>
    </location>
</feature>
<sequence>MVSPGGRKRLRSSLDSPSQPVNLEWVPEGMDLSSACRVALHIPNYVEISNGGRHISHGNRDFQLVVDRDTTNLKDLSADISALVKHGINQGMNLTFWDNEICTHSALTSDSILMDAFDMYWELRRLPLIVTIYDTMPIDNSHQQTSQSTEPVLQICGVEPSNIVADSGSVEPSGISIDKPKKAKKAKVGKSIRDDDERWIDDEVEYVGLNDEEAYISDVEVNAEANYDPSDADSESGKDDELLVNDDDGCDVLEHVTNLE</sequence>
<name>A0ABC9AVG6_9POAL</name>
<gene>
    <name evidence="2" type="ORF">URODEC1_LOCUS57321</name>
</gene>
<evidence type="ECO:0000256" key="1">
    <source>
        <dbReference type="SAM" id="MobiDB-lite"/>
    </source>
</evidence>
<evidence type="ECO:0000313" key="3">
    <source>
        <dbReference type="Proteomes" id="UP001497457"/>
    </source>
</evidence>
<dbReference type="EMBL" id="OZ075132">
    <property type="protein sequence ID" value="CAL4984030.1"/>
    <property type="molecule type" value="Genomic_DNA"/>
</dbReference>
<evidence type="ECO:0000313" key="2">
    <source>
        <dbReference type="EMBL" id="CAL4984030.1"/>
    </source>
</evidence>